<dbReference type="EMBL" id="JANIEX010000474">
    <property type="protein sequence ID" value="KAJ3566598.1"/>
    <property type="molecule type" value="Genomic_DNA"/>
</dbReference>
<evidence type="ECO:0000313" key="2">
    <source>
        <dbReference type="EMBL" id="KAJ3566598.1"/>
    </source>
</evidence>
<evidence type="ECO:0000313" key="3">
    <source>
        <dbReference type="Proteomes" id="UP001213000"/>
    </source>
</evidence>
<sequence>MCDSSLRTKGQQRVSRENKRVNLVRKGKLRIRDFRRRSTGIRTRRDVKSCDLNSHIILNGNVPHFVSPTLARVCFELHTPTTTISSFHHSSSQHMTNFLPLLNSTNRFAASATVVTPGSYGVESSKRKKCVALAAQKAAPTCTLSLTSVSVSAHGSSDALDFIPFPSSPANTTTSTSTGIPFPSTTTPILSSTKVTTACPPRPRLRSQSSLLRRRRSTARLVQPVCTADFLLPPCSSQVESEPDQLAASTPPRKRARKTSISTPSSSAPTVSAKPTSYHSLAISSSSAAQKKAKPSKKATADLRLRGVWFGMGL</sequence>
<gene>
    <name evidence="2" type="ORF">NP233_g6895</name>
</gene>
<reference evidence="2" key="1">
    <citation type="submission" date="2022-07" db="EMBL/GenBank/DDBJ databases">
        <title>Genome Sequence of Leucocoprinus birnbaumii.</title>
        <authorList>
            <person name="Buettner E."/>
        </authorList>
    </citation>
    <scope>NUCLEOTIDE SEQUENCE</scope>
    <source>
        <strain evidence="2">VT141</strain>
    </source>
</reference>
<organism evidence="2 3">
    <name type="scientific">Leucocoprinus birnbaumii</name>
    <dbReference type="NCBI Taxonomy" id="56174"/>
    <lineage>
        <taxon>Eukaryota</taxon>
        <taxon>Fungi</taxon>
        <taxon>Dikarya</taxon>
        <taxon>Basidiomycota</taxon>
        <taxon>Agaricomycotina</taxon>
        <taxon>Agaricomycetes</taxon>
        <taxon>Agaricomycetidae</taxon>
        <taxon>Agaricales</taxon>
        <taxon>Agaricineae</taxon>
        <taxon>Agaricaceae</taxon>
        <taxon>Leucocoprinus</taxon>
    </lineage>
</organism>
<keyword evidence="3" id="KW-1185">Reference proteome</keyword>
<proteinExistence type="predicted"/>
<feature type="region of interest" description="Disordered" evidence="1">
    <location>
        <begin position="237"/>
        <end position="277"/>
    </location>
</feature>
<name>A0AAD5VQC5_9AGAR</name>
<accession>A0AAD5VQC5</accession>
<protein>
    <submittedName>
        <fullName evidence="2">Uncharacterized protein</fullName>
    </submittedName>
</protein>
<feature type="compositionally biased region" description="Low complexity" evidence="1">
    <location>
        <begin position="259"/>
        <end position="277"/>
    </location>
</feature>
<dbReference type="Proteomes" id="UP001213000">
    <property type="component" value="Unassembled WGS sequence"/>
</dbReference>
<feature type="region of interest" description="Disordered" evidence="1">
    <location>
        <begin position="192"/>
        <end position="218"/>
    </location>
</feature>
<evidence type="ECO:0000256" key="1">
    <source>
        <dbReference type="SAM" id="MobiDB-lite"/>
    </source>
</evidence>
<dbReference type="AlphaFoldDB" id="A0AAD5VQC5"/>
<comment type="caution">
    <text evidence="2">The sequence shown here is derived from an EMBL/GenBank/DDBJ whole genome shotgun (WGS) entry which is preliminary data.</text>
</comment>